<organism evidence="4 5">
    <name type="scientific">Streptomyces lincolnensis</name>
    <dbReference type="NCBI Taxonomy" id="1915"/>
    <lineage>
        <taxon>Bacteria</taxon>
        <taxon>Bacillati</taxon>
        <taxon>Actinomycetota</taxon>
        <taxon>Actinomycetes</taxon>
        <taxon>Kitasatosporales</taxon>
        <taxon>Streptomycetaceae</taxon>
        <taxon>Streptomyces</taxon>
    </lineage>
</organism>
<keyword evidence="1" id="KW-0560">Oxidoreductase</keyword>
<protein>
    <submittedName>
        <fullName evidence="4">Putative halogenase</fullName>
    </submittedName>
</protein>
<sequence length="462" mass="50648">MRERTQVLIAGGGPAGATAATLLAQQGIDVVLLERERFPRYHIGESLLPSLLPVLDIMGARETVEQHGFVRKTGAFYGWGGQEWALRFDDPARPAGHSFQVVRSQFDHLLLQHARHQGADVREESQLRRIALSDGRATTASWSAGDGRDGEIDFTHLIDATGRAGMLGARQLRARRVHDVFRNVAAWGYWRGAAALPDAPEGAIGVFSLPDHGWLWAIPLHDGTLSVGLVTDKRSFNQAKDNHGSIDAVYHEALARCPLLARMLAGARQVSALKVESDYSYTSDAFCGPGYYLAGDAACFLDPLLSTGVHLAMYSGLLSAASIAGNLHGEVDEADARRFYQTTYQNAYERLLVLVSAFYRIHDGRDAYFRQAQALSHRDQQGLRLHESFLNIITGEEDLHDAQQDRLNSLYEKLRTPLTGHRAQGLGGHGTSQMLPLPATPDHAAAGLYLCLTPYATLRPIP</sequence>
<dbReference type="AlphaFoldDB" id="A0A1B1M186"/>
<dbReference type="PATRIC" id="fig|1915.4.peg.230"/>
<evidence type="ECO:0000313" key="5">
    <source>
        <dbReference type="Proteomes" id="UP000092598"/>
    </source>
</evidence>
<keyword evidence="2" id="KW-0503">Monooxygenase</keyword>
<evidence type="ECO:0000256" key="3">
    <source>
        <dbReference type="ARBA" id="ARBA00038396"/>
    </source>
</evidence>
<dbReference type="PANTHER" id="PTHR43747:SF5">
    <property type="entry name" value="FAD-BINDING DOMAIN-CONTAINING PROTEIN"/>
    <property type="match status" value="1"/>
</dbReference>
<dbReference type="InterPro" id="IPR006905">
    <property type="entry name" value="Flavin_halogenase"/>
</dbReference>
<accession>A0A1B1M186</accession>
<dbReference type="Pfam" id="PF04820">
    <property type="entry name" value="Trp_halogenase"/>
    <property type="match status" value="2"/>
</dbReference>
<dbReference type="RefSeq" id="WP_067425420.1">
    <property type="nucleotide sequence ID" value="NZ_CP016438.1"/>
</dbReference>
<evidence type="ECO:0000313" key="4">
    <source>
        <dbReference type="EMBL" id="ANS62388.1"/>
    </source>
</evidence>
<dbReference type="STRING" id="1915.SLINC_0164"/>
<dbReference type="Proteomes" id="UP000092598">
    <property type="component" value="Chromosome"/>
</dbReference>
<dbReference type="GO" id="GO:0004497">
    <property type="term" value="F:monooxygenase activity"/>
    <property type="evidence" value="ECO:0007669"/>
    <property type="project" value="UniProtKB-KW"/>
</dbReference>
<dbReference type="PRINTS" id="PR00420">
    <property type="entry name" value="RNGMNOXGNASE"/>
</dbReference>
<dbReference type="InterPro" id="IPR036188">
    <property type="entry name" value="FAD/NAD-bd_sf"/>
</dbReference>
<evidence type="ECO:0000256" key="1">
    <source>
        <dbReference type="ARBA" id="ARBA00023002"/>
    </source>
</evidence>
<dbReference type="Gene3D" id="3.30.9.100">
    <property type="match status" value="1"/>
</dbReference>
<gene>
    <name evidence="4" type="ORF">SLINC_0164</name>
</gene>
<dbReference type="InterPro" id="IPR050816">
    <property type="entry name" value="Flavin-dep_Halogenase_NPB"/>
</dbReference>
<keyword evidence="5" id="KW-1185">Reference proteome</keyword>
<dbReference type="SUPFAM" id="SSF51905">
    <property type="entry name" value="FAD/NAD(P)-binding domain"/>
    <property type="match status" value="1"/>
</dbReference>
<evidence type="ECO:0000256" key="2">
    <source>
        <dbReference type="ARBA" id="ARBA00023033"/>
    </source>
</evidence>
<dbReference type="KEGG" id="sls:SLINC_0164"/>
<comment type="similarity">
    <text evidence="3">Belongs to the flavin-dependent halogenase family. Bacterial tryptophan halogenase subfamily.</text>
</comment>
<dbReference type="EMBL" id="CP016438">
    <property type="protein sequence ID" value="ANS62388.1"/>
    <property type="molecule type" value="Genomic_DNA"/>
</dbReference>
<dbReference type="Gene3D" id="3.50.50.60">
    <property type="entry name" value="FAD/NAD(P)-binding domain"/>
    <property type="match status" value="1"/>
</dbReference>
<reference evidence="4 5" key="1">
    <citation type="submission" date="2016-07" db="EMBL/GenBank/DDBJ databases">
        <title>Enhancement of antibiotic productionsby engineered nitrateutilization in actinobacteria.</title>
        <authorList>
            <person name="Meng S.C."/>
        </authorList>
    </citation>
    <scope>NUCLEOTIDE SEQUENCE [LARGE SCALE GENOMIC DNA]</scope>
    <source>
        <strain evidence="4 5">NRRL 2936</strain>
    </source>
</reference>
<dbReference type="PANTHER" id="PTHR43747">
    <property type="entry name" value="FAD-BINDING PROTEIN"/>
    <property type="match status" value="1"/>
</dbReference>
<name>A0A1B1M186_STRLN</name>
<proteinExistence type="inferred from homology"/>